<dbReference type="PROSITE" id="PS50937">
    <property type="entry name" value="HTH_MERR_2"/>
    <property type="match status" value="1"/>
</dbReference>
<keyword evidence="6" id="KW-0805">Transcription regulation</keyword>
<dbReference type="PANTHER" id="PTHR30204">
    <property type="entry name" value="REDOX-CYCLING DRUG-SENSING TRANSCRIPTIONAL ACTIVATOR SOXR"/>
    <property type="match status" value="1"/>
</dbReference>
<dbReference type="Pfam" id="PF00376">
    <property type="entry name" value="MerR"/>
    <property type="match status" value="1"/>
</dbReference>
<keyword evidence="7" id="KW-0238">DNA-binding</keyword>
<dbReference type="InterPro" id="IPR009061">
    <property type="entry name" value="DNA-bd_dom_put_sf"/>
</dbReference>
<gene>
    <name evidence="9" type="primary">soxR</name>
    <name evidence="9" type="ORF">CWC22_020715</name>
</gene>
<dbReference type="GO" id="GO:0006979">
    <property type="term" value="P:response to oxidative stress"/>
    <property type="evidence" value="ECO:0007669"/>
    <property type="project" value="InterPro"/>
</dbReference>
<evidence type="ECO:0000313" key="9">
    <source>
        <dbReference type="EMBL" id="QPB85442.1"/>
    </source>
</evidence>
<dbReference type="GO" id="GO:0003700">
    <property type="term" value="F:DNA-binding transcription factor activity"/>
    <property type="evidence" value="ECO:0007669"/>
    <property type="project" value="InterPro"/>
</dbReference>
<evidence type="ECO:0000256" key="8">
    <source>
        <dbReference type="ARBA" id="ARBA00023163"/>
    </source>
</evidence>
<evidence type="ECO:0000256" key="6">
    <source>
        <dbReference type="ARBA" id="ARBA00023015"/>
    </source>
</evidence>
<dbReference type="SMART" id="SM00422">
    <property type="entry name" value="HTH_MERR"/>
    <property type="match status" value="1"/>
</dbReference>
<evidence type="ECO:0000256" key="3">
    <source>
        <dbReference type="ARBA" id="ARBA00022723"/>
    </source>
</evidence>
<keyword evidence="3" id="KW-0479">Metal-binding</keyword>
<dbReference type="PRINTS" id="PR00040">
    <property type="entry name" value="HTHMERR"/>
</dbReference>
<evidence type="ECO:0000256" key="7">
    <source>
        <dbReference type="ARBA" id="ARBA00023125"/>
    </source>
</evidence>
<dbReference type="RefSeq" id="WP_010380658.1">
    <property type="nucleotide sequence ID" value="NZ_AHCD03000044.1"/>
</dbReference>
<dbReference type="GO" id="GO:0046872">
    <property type="term" value="F:metal ion binding"/>
    <property type="evidence" value="ECO:0007669"/>
    <property type="project" value="UniProtKB-KW"/>
</dbReference>
<dbReference type="AlphaFoldDB" id="A0A5S3UU28"/>
<organism evidence="9 10">
    <name type="scientific">Pseudoalteromonas rubra</name>
    <dbReference type="NCBI Taxonomy" id="43658"/>
    <lineage>
        <taxon>Bacteria</taxon>
        <taxon>Pseudomonadati</taxon>
        <taxon>Pseudomonadota</taxon>
        <taxon>Gammaproteobacteria</taxon>
        <taxon>Alteromonadales</taxon>
        <taxon>Pseudoalteromonadaceae</taxon>
        <taxon>Pseudoalteromonas</taxon>
    </lineage>
</organism>
<dbReference type="Pfam" id="PF09278">
    <property type="entry name" value="MerR-DNA-bind"/>
    <property type="match status" value="1"/>
</dbReference>
<dbReference type="GeneID" id="61360577"/>
<name>A0A5S3UU28_9GAMM</name>
<keyword evidence="5" id="KW-0411">Iron-sulfur</keyword>
<dbReference type="STRING" id="43658.AT705_20615"/>
<dbReference type="PANTHER" id="PTHR30204:SF0">
    <property type="entry name" value="REDOX-SENSITIVE TRANSCRIPTIONAL ACTIVATOR SOXR"/>
    <property type="match status" value="1"/>
</dbReference>
<dbReference type="NCBIfam" id="TIGR01950">
    <property type="entry name" value="SoxR"/>
    <property type="match status" value="1"/>
</dbReference>
<dbReference type="CDD" id="cd01110">
    <property type="entry name" value="HTH_SoxR"/>
    <property type="match status" value="1"/>
</dbReference>
<dbReference type="InterPro" id="IPR015358">
    <property type="entry name" value="Tscrpt_reg_MerR_DNA-bd"/>
</dbReference>
<keyword evidence="2" id="KW-0001">2Fe-2S</keyword>
<dbReference type="Gene3D" id="1.10.1660.10">
    <property type="match status" value="1"/>
</dbReference>
<reference evidence="9 10" key="1">
    <citation type="submission" date="2019-10" db="EMBL/GenBank/DDBJ databases">
        <title>Pseudoalteromonas rubra S4059.</title>
        <authorList>
            <person name="Paulsen S."/>
            <person name="Wang X."/>
        </authorList>
    </citation>
    <scope>NUCLEOTIDE SEQUENCE [LARGE SCALE GENOMIC DNA]</scope>
    <source>
        <strain evidence="9 10">S4059</strain>
    </source>
</reference>
<dbReference type="GO" id="GO:0003677">
    <property type="term" value="F:DNA binding"/>
    <property type="evidence" value="ECO:0007669"/>
    <property type="project" value="UniProtKB-KW"/>
</dbReference>
<proteinExistence type="predicted"/>
<dbReference type="GO" id="GO:0051537">
    <property type="term" value="F:2 iron, 2 sulfur cluster binding"/>
    <property type="evidence" value="ECO:0007669"/>
    <property type="project" value="UniProtKB-KW"/>
</dbReference>
<dbReference type="Proteomes" id="UP000305729">
    <property type="component" value="Chromosome 2"/>
</dbReference>
<keyword evidence="8" id="KW-0804">Transcription</keyword>
<keyword evidence="4" id="KW-0408">Iron</keyword>
<dbReference type="InterPro" id="IPR000551">
    <property type="entry name" value="MerR-type_HTH_dom"/>
</dbReference>
<evidence type="ECO:0000256" key="5">
    <source>
        <dbReference type="ARBA" id="ARBA00023014"/>
    </source>
</evidence>
<dbReference type="EMBL" id="CP045430">
    <property type="protein sequence ID" value="QPB85442.1"/>
    <property type="molecule type" value="Genomic_DNA"/>
</dbReference>
<dbReference type="SUPFAM" id="SSF46955">
    <property type="entry name" value="Putative DNA-binding domain"/>
    <property type="match status" value="1"/>
</dbReference>
<evidence type="ECO:0000256" key="4">
    <source>
        <dbReference type="ARBA" id="ARBA00023004"/>
    </source>
</evidence>
<evidence type="ECO:0000256" key="1">
    <source>
        <dbReference type="ARBA" id="ARBA00014474"/>
    </source>
</evidence>
<dbReference type="InterPro" id="IPR010211">
    <property type="entry name" value="Redox-sen_tscrpt-act_SoxR"/>
</dbReference>
<evidence type="ECO:0000256" key="2">
    <source>
        <dbReference type="ARBA" id="ARBA00022714"/>
    </source>
</evidence>
<sequence length="175" mass="19694">MSVIDTPERDEPRLSVGQVAKRADVAVSALHFYENKGLIRSWRNNGNQRRYKKDVLRRIAIIKAGQKMGITLAEIKQTLMSLPHSDTPSKDDWTRMSSIWRTQLDEKIAYMQRVRSMIDGCIGCGCLSMSRCPIYNPDDMVAQAGNGAVLIDSPEQAKNAKSCYDMENHNKGTSE</sequence>
<dbReference type="InterPro" id="IPR047057">
    <property type="entry name" value="MerR_fam"/>
</dbReference>
<dbReference type="PROSITE" id="PS00552">
    <property type="entry name" value="HTH_MERR_1"/>
    <property type="match status" value="1"/>
</dbReference>
<protein>
    <recommendedName>
        <fullName evidence="1">Redox-sensitive transcriptional activator SoxR</fullName>
    </recommendedName>
</protein>
<accession>A0A5S3UU28</accession>
<evidence type="ECO:0000313" key="10">
    <source>
        <dbReference type="Proteomes" id="UP000305729"/>
    </source>
</evidence>